<dbReference type="SMART" id="SM00100">
    <property type="entry name" value="cNMP"/>
    <property type="match status" value="1"/>
</dbReference>
<sequence length="233" mass="26734">MMKKELTELEIAESIPDLWQPLTQEQKEILAKDFTIQKYKKNENIYCEGETPTYLMCLLSGKVKIYKDGVGGRSQIIRVIKSHEYFAYRAYFAEENYVTAAAAFEPCTICLIPMPTIVKLIQENPELSMFFIRQLSKDLGISDERTVSLTQKHIRGRLAESLLFLKDTYGVEEDQCTLSIYLSREDLANLSNMTTSNAIRTLSNFAAEKLIIIDGRKIKLIEEEKLKRISKIG</sequence>
<dbReference type="PROSITE" id="PS51063">
    <property type="entry name" value="HTH_CRP_2"/>
    <property type="match status" value="1"/>
</dbReference>
<dbReference type="InterPro" id="IPR036390">
    <property type="entry name" value="WH_DNA-bd_sf"/>
</dbReference>
<dbReference type="RefSeq" id="WP_025892575.1">
    <property type="nucleotide sequence ID" value="NZ_CALULB010000007.1"/>
</dbReference>
<keyword evidence="2" id="KW-0238">DNA-binding</keyword>
<dbReference type="Gene3D" id="2.60.120.10">
    <property type="entry name" value="Jelly Rolls"/>
    <property type="match status" value="1"/>
</dbReference>
<protein>
    <submittedName>
        <fullName evidence="6">Crp/Fnr family transcriptional regulator</fullName>
    </submittedName>
</protein>
<dbReference type="InterPro" id="IPR018490">
    <property type="entry name" value="cNMP-bd_dom_sf"/>
</dbReference>
<gene>
    <name evidence="6" type="ORF">NW209_03060</name>
</gene>
<evidence type="ECO:0000256" key="2">
    <source>
        <dbReference type="ARBA" id="ARBA00023125"/>
    </source>
</evidence>
<comment type="caution">
    <text evidence="6">The sequence shown here is derived from an EMBL/GenBank/DDBJ whole genome shotgun (WGS) entry which is preliminary data.</text>
</comment>
<accession>A0AAW5MY75</accession>
<name>A0AAW5MY75_9BACT</name>
<dbReference type="PROSITE" id="PS50042">
    <property type="entry name" value="CNMP_BINDING_3"/>
    <property type="match status" value="1"/>
</dbReference>
<evidence type="ECO:0000259" key="4">
    <source>
        <dbReference type="PROSITE" id="PS50042"/>
    </source>
</evidence>
<dbReference type="CDD" id="cd00038">
    <property type="entry name" value="CAP_ED"/>
    <property type="match status" value="1"/>
</dbReference>
<dbReference type="Gene3D" id="1.10.10.10">
    <property type="entry name" value="Winged helix-like DNA-binding domain superfamily/Winged helix DNA-binding domain"/>
    <property type="match status" value="1"/>
</dbReference>
<dbReference type="Pfam" id="PF13545">
    <property type="entry name" value="HTH_Crp_2"/>
    <property type="match status" value="1"/>
</dbReference>
<evidence type="ECO:0000256" key="3">
    <source>
        <dbReference type="ARBA" id="ARBA00023163"/>
    </source>
</evidence>
<organism evidence="6 7">
    <name type="scientific">Phocaeicola barnesiae</name>
    <dbReference type="NCBI Taxonomy" id="376804"/>
    <lineage>
        <taxon>Bacteria</taxon>
        <taxon>Pseudomonadati</taxon>
        <taxon>Bacteroidota</taxon>
        <taxon>Bacteroidia</taxon>
        <taxon>Bacteroidales</taxon>
        <taxon>Bacteroidaceae</taxon>
        <taxon>Phocaeicola</taxon>
    </lineage>
</organism>
<dbReference type="GO" id="GO:0003677">
    <property type="term" value="F:DNA binding"/>
    <property type="evidence" value="ECO:0007669"/>
    <property type="project" value="UniProtKB-KW"/>
</dbReference>
<evidence type="ECO:0000313" key="6">
    <source>
        <dbReference type="EMBL" id="MCR8873012.1"/>
    </source>
</evidence>
<feature type="domain" description="Cyclic nucleotide-binding" evidence="4">
    <location>
        <begin position="18"/>
        <end position="138"/>
    </location>
</feature>
<dbReference type="SMART" id="SM00419">
    <property type="entry name" value="HTH_CRP"/>
    <property type="match status" value="1"/>
</dbReference>
<dbReference type="GeneID" id="82442860"/>
<feature type="domain" description="HTH crp-type" evidence="5">
    <location>
        <begin position="152"/>
        <end position="224"/>
    </location>
</feature>
<proteinExistence type="predicted"/>
<dbReference type="Pfam" id="PF00027">
    <property type="entry name" value="cNMP_binding"/>
    <property type="match status" value="1"/>
</dbReference>
<dbReference type="SUPFAM" id="SSF51206">
    <property type="entry name" value="cAMP-binding domain-like"/>
    <property type="match status" value="1"/>
</dbReference>
<dbReference type="PANTHER" id="PTHR24567:SF74">
    <property type="entry name" value="HTH-TYPE TRANSCRIPTIONAL REGULATOR ARCR"/>
    <property type="match status" value="1"/>
</dbReference>
<keyword evidence="1" id="KW-0805">Transcription regulation</keyword>
<dbReference type="InterPro" id="IPR036388">
    <property type="entry name" value="WH-like_DNA-bd_sf"/>
</dbReference>
<dbReference type="EMBL" id="JANRHJ010000002">
    <property type="protein sequence ID" value="MCR8873012.1"/>
    <property type="molecule type" value="Genomic_DNA"/>
</dbReference>
<reference evidence="6 7" key="1">
    <citation type="submission" date="2022-08" db="EMBL/GenBank/DDBJ databases">
        <authorList>
            <person name="Zeman M."/>
            <person name="Kubasova T."/>
        </authorList>
    </citation>
    <scope>NUCLEOTIDE SEQUENCE [LARGE SCALE GENOMIC DNA]</scope>
    <source>
        <strain evidence="6 7">ET62</strain>
    </source>
</reference>
<dbReference type="InterPro" id="IPR000595">
    <property type="entry name" value="cNMP-bd_dom"/>
</dbReference>
<dbReference type="InterPro" id="IPR050397">
    <property type="entry name" value="Env_Response_Regulators"/>
</dbReference>
<dbReference type="AlphaFoldDB" id="A0AAW5MY75"/>
<evidence type="ECO:0000256" key="1">
    <source>
        <dbReference type="ARBA" id="ARBA00023015"/>
    </source>
</evidence>
<dbReference type="SUPFAM" id="SSF46785">
    <property type="entry name" value="Winged helix' DNA-binding domain"/>
    <property type="match status" value="1"/>
</dbReference>
<dbReference type="GO" id="GO:0003700">
    <property type="term" value="F:DNA-binding transcription factor activity"/>
    <property type="evidence" value="ECO:0007669"/>
    <property type="project" value="TreeGrafter"/>
</dbReference>
<dbReference type="InterPro" id="IPR014710">
    <property type="entry name" value="RmlC-like_jellyroll"/>
</dbReference>
<keyword evidence="3" id="KW-0804">Transcription</keyword>
<evidence type="ECO:0000259" key="5">
    <source>
        <dbReference type="PROSITE" id="PS51063"/>
    </source>
</evidence>
<dbReference type="GO" id="GO:0005829">
    <property type="term" value="C:cytosol"/>
    <property type="evidence" value="ECO:0007669"/>
    <property type="project" value="TreeGrafter"/>
</dbReference>
<evidence type="ECO:0000313" key="7">
    <source>
        <dbReference type="Proteomes" id="UP001204579"/>
    </source>
</evidence>
<dbReference type="PANTHER" id="PTHR24567">
    <property type="entry name" value="CRP FAMILY TRANSCRIPTIONAL REGULATORY PROTEIN"/>
    <property type="match status" value="1"/>
</dbReference>
<dbReference type="Proteomes" id="UP001204579">
    <property type="component" value="Unassembled WGS sequence"/>
</dbReference>
<dbReference type="InterPro" id="IPR012318">
    <property type="entry name" value="HTH_CRP"/>
</dbReference>
<keyword evidence="7" id="KW-1185">Reference proteome</keyword>